<dbReference type="EMBL" id="NXGX01000004">
    <property type="protein sequence ID" value="PKR58525.1"/>
    <property type="molecule type" value="Genomic_DNA"/>
</dbReference>
<protein>
    <recommendedName>
        <fullName evidence="3">Sulfotransferase domain-containing protein</fullName>
    </recommendedName>
</protein>
<dbReference type="InterPro" id="IPR000863">
    <property type="entry name" value="Sulfotransferase_dom"/>
</dbReference>
<dbReference type="SUPFAM" id="SSF52540">
    <property type="entry name" value="P-loop containing nucleoside triphosphate hydrolases"/>
    <property type="match status" value="1"/>
</dbReference>
<reference evidence="4 5" key="1">
    <citation type="submission" date="2017-09" db="EMBL/GenBank/DDBJ databases">
        <title>Biodiversity and function of Thalassospira species in the particle-attached aromatic-hydrocarbon-degrading consortia from the surface seawater of the China South Sea.</title>
        <authorList>
            <person name="Dong C."/>
            <person name="Lai Q."/>
            <person name="Shao Z."/>
        </authorList>
    </citation>
    <scope>NUCLEOTIDE SEQUENCE [LARGE SCALE GENOMIC DNA]</scope>
    <source>
        <strain evidence="4 5">139Z-12</strain>
    </source>
</reference>
<sequence>MLRLIIYPKNQLGILKLLKGFSFVADKFKKIKATSNAFCRGLRRRLRDQPHLLTTPSTPRIDDTFLVEFPKSGITWLTFLIASVNLQKSGIDRQPTFFAINDLVPDIHTSRHLPKPLPFPGHRFIKSHAPHNPLYSKVIYLVRDPRDVMASYHAFATKLGWYQGSLSDMIRDQHFGIEAWVNHAQSWLTQTRPSVSFNVIRYEDLRSDTAGVLKHIYALLGFTIEPEVIHTAVESSSFSKMKANEDFCTDRNLTLPSDFTFVRKGGNSHKEEISAEDLGYIEQLAGETMKVFGYECHPNEE</sequence>
<comment type="caution">
    <text evidence="4">The sequence shown here is derived from an EMBL/GenBank/DDBJ whole genome shotgun (WGS) entry which is preliminary data.</text>
</comment>
<dbReference type="Gene3D" id="3.40.50.300">
    <property type="entry name" value="P-loop containing nucleotide triphosphate hydrolases"/>
    <property type="match status" value="1"/>
</dbReference>
<dbReference type="Proteomes" id="UP000233332">
    <property type="component" value="Unassembled WGS sequence"/>
</dbReference>
<keyword evidence="2" id="KW-0808">Transferase</keyword>
<feature type="domain" description="Sulfotransferase" evidence="3">
    <location>
        <begin position="62"/>
        <end position="292"/>
    </location>
</feature>
<evidence type="ECO:0000313" key="4">
    <source>
        <dbReference type="EMBL" id="PKR58525.1"/>
    </source>
</evidence>
<dbReference type="Pfam" id="PF00685">
    <property type="entry name" value="Sulfotransfer_1"/>
    <property type="match status" value="1"/>
</dbReference>
<dbReference type="GO" id="GO:0008146">
    <property type="term" value="F:sulfotransferase activity"/>
    <property type="evidence" value="ECO:0007669"/>
    <property type="project" value="InterPro"/>
</dbReference>
<accession>A0A2N3L6S8</accession>
<evidence type="ECO:0000259" key="3">
    <source>
        <dbReference type="Pfam" id="PF00685"/>
    </source>
</evidence>
<comment type="similarity">
    <text evidence="1">Belongs to the sulfotransferase 1 family.</text>
</comment>
<keyword evidence="5" id="KW-1185">Reference proteome</keyword>
<dbReference type="InterPro" id="IPR027417">
    <property type="entry name" value="P-loop_NTPase"/>
</dbReference>
<proteinExistence type="inferred from homology"/>
<evidence type="ECO:0000256" key="2">
    <source>
        <dbReference type="ARBA" id="ARBA00022679"/>
    </source>
</evidence>
<dbReference type="AlphaFoldDB" id="A0A2N3L6S8"/>
<organism evidence="4 5">
    <name type="scientific">Thalassospira lohafexi</name>
    <dbReference type="NCBI Taxonomy" id="744227"/>
    <lineage>
        <taxon>Bacteria</taxon>
        <taxon>Pseudomonadati</taxon>
        <taxon>Pseudomonadota</taxon>
        <taxon>Alphaproteobacteria</taxon>
        <taxon>Rhodospirillales</taxon>
        <taxon>Thalassospiraceae</taxon>
        <taxon>Thalassospira</taxon>
    </lineage>
</organism>
<evidence type="ECO:0000313" key="5">
    <source>
        <dbReference type="Proteomes" id="UP000233332"/>
    </source>
</evidence>
<dbReference type="PANTHER" id="PTHR11783">
    <property type="entry name" value="SULFOTRANSFERASE SULT"/>
    <property type="match status" value="1"/>
</dbReference>
<name>A0A2N3L6S8_9PROT</name>
<evidence type="ECO:0000256" key="1">
    <source>
        <dbReference type="ARBA" id="ARBA00005771"/>
    </source>
</evidence>
<gene>
    <name evidence="4" type="ORF">COO92_12425</name>
</gene>